<evidence type="ECO:0000313" key="2">
    <source>
        <dbReference type="Proteomes" id="UP000789366"/>
    </source>
</evidence>
<dbReference type="EMBL" id="CAJVPW010067479">
    <property type="protein sequence ID" value="CAG8789288.1"/>
    <property type="molecule type" value="Genomic_DNA"/>
</dbReference>
<keyword evidence="2" id="KW-1185">Reference proteome</keyword>
<dbReference type="Proteomes" id="UP000789366">
    <property type="component" value="Unassembled WGS sequence"/>
</dbReference>
<sequence>MSYSLILPGIESSLQKFIEQHLPITSNNVIINDFDGFLKSVNDEIINKRKGELLEFFIHRFLLKNGIFSYNDQKISDD</sequence>
<reference evidence="1" key="1">
    <citation type="submission" date="2021-06" db="EMBL/GenBank/DDBJ databases">
        <authorList>
            <person name="Kallberg Y."/>
            <person name="Tangrot J."/>
            <person name="Rosling A."/>
        </authorList>
    </citation>
    <scope>NUCLEOTIDE SEQUENCE</scope>
    <source>
        <strain evidence="1">28 12/20/2015</strain>
    </source>
</reference>
<accession>A0ACA9RET0</accession>
<evidence type="ECO:0000313" key="1">
    <source>
        <dbReference type="EMBL" id="CAG8789288.1"/>
    </source>
</evidence>
<organism evidence="1 2">
    <name type="scientific">Cetraspora pellucida</name>
    <dbReference type="NCBI Taxonomy" id="1433469"/>
    <lineage>
        <taxon>Eukaryota</taxon>
        <taxon>Fungi</taxon>
        <taxon>Fungi incertae sedis</taxon>
        <taxon>Mucoromycota</taxon>
        <taxon>Glomeromycotina</taxon>
        <taxon>Glomeromycetes</taxon>
        <taxon>Diversisporales</taxon>
        <taxon>Gigasporaceae</taxon>
        <taxon>Cetraspora</taxon>
    </lineage>
</organism>
<proteinExistence type="predicted"/>
<protein>
    <submittedName>
        <fullName evidence="1">5330_t:CDS:1</fullName>
    </submittedName>
</protein>
<feature type="non-terminal residue" evidence="1">
    <location>
        <position position="78"/>
    </location>
</feature>
<comment type="caution">
    <text evidence="1">The sequence shown here is derived from an EMBL/GenBank/DDBJ whole genome shotgun (WGS) entry which is preliminary data.</text>
</comment>
<name>A0ACA9RET0_9GLOM</name>
<gene>
    <name evidence="1" type="ORF">SPELUC_LOCUS17082</name>
</gene>